<proteinExistence type="predicted"/>
<protein>
    <submittedName>
        <fullName evidence="2">Photosystem II stability/assembly factor-like uncharacterized protein</fullName>
    </submittedName>
</protein>
<dbReference type="EMBL" id="JADOUF010000001">
    <property type="protein sequence ID" value="MBG6135521.1"/>
    <property type="molecule type" value="Genomic_DNA"/>
</dbReference>
<accession>A0A8J7GDA9</accession>
<dbReference type="Proteomes" id="UP000622552">
    <property type="component" value="Unassembled WGS sequence"/>
</dbReference>
<evidence type="ECO:0000313" key="2">
    <source>
        <dbReference type="EMBL" id="MBG6135521.1"/>
    </source>
</evidence>
<comment type="caution">
    <text evidence="2">The sequence shown here is derived from an EMBL/GenBank/DDBJ whole genome shotgun (WGS) entry which is preliminary data.</text>
</comment>
<keyword evidence="3" id="KW-1185">Reference proteome</keyword>
<name>A0A8J7GDA9_9ACTN</name>
<evidence type="ECO:0000313" key="3">
    <source>
        <dbReference type="Proteomes" id="UP000622552"/>
    </source>
</evidence>
<reference evidence="2" key="1">
    <citation type="submission" date="2020-11" db="EMBL/GenBank/DDBJ databases">
        <title>Sequencing the genomes of 1000 actinobacteria strains.</title>
        <authorList>
            <person name="Klenk H.-P."/>
        </authorList>
    </citation>
    <scope>NUCLEOTIDE SEQUENCE</scope>
    <source>
        <strain evidence="2">DSM 45356</strain>
    </source>
</reference>
<feature type="signal peptide" evidence="1">
    <location>
        <begin position="1"/>
        <end position="28"/>
    </location>
</feature>
<sequence>MRKLATGLFTALTATVATLSMTGATATAATTWTINPTCATVNGPGALTYTTDEGATLHATTGTPAPVTYTYGLVALDTANTLLSVQEVLNNTTHVTTRTLYRSTNAGCTWTALTTLPNGYLNKTTAAKGGRAYLWSQGGDGAFYKVSGTTVTSYTDPTVANPPIEGGSGLVGVGTDPNNGLHVYGARKDGQIFESTDGGATWATSGVKIPGGTMPWGVYVYEMAFDKKNPLHAVAGTMSEGVETTFDGGVTWTKVAYDETTHPNSAYGVNAMSVAISPVDSNVVYVQSIDVSQATSDGDEGRQIRRSTDGGLTFDPAIVHHVPGQITLINGTPLYPSASDANVLYFVYGTSYQNYGTDLFRYDSTTASLTKTHNGYHGLNAIAFNPKYPSAMYLGLALEPGGGVS</sequence>
<dbReference type="AlphaFoldDB" id="A0A8J7GDA9"/>
<dbReference type="RefSeq" id="WP_197002619.1">
    <property type="nucleotide sequence ID" value="NZ_BONS01000002.1"/>
</dbReference>
<dbReference type="SUPFAM" id="SSF110296">
    <property type="entry name" value="Oligoxyloglucan reducing end-specific cellobiohydrolase"/>
    <property type="match status" value="2"/>
</dbReference>
<keyword evidence="1" id="KW-0732">Signal</keyword>
<dbReference type="InterPro" id="IPR015943">
    <property type="entry name" value="WD40/YVTN_repeat-like_dom_sf"/>
</dbReference>
<evidence type="ECO:0000256" key="1">
    <source>
        <dbReference type="SAM" id="SignalP"/>
    </source>
</evidence>
<gene>
    <name evidence="2" type="ORF">IW245_001715</name>
</gene>
<organism evidence="2 3">
    <name type="scientific">Longispora fulva</name>
    <dbReference type="NCBI Taxonomy" id="619741"/>
    <lineage>
        <taxon>Bacteria</taxon>
        <taxon>Bacillati</taxon>
        <taxon>Actinomycetota</taxon>
        <taxon>Actinomycetes</taxon>
        <taxon>Micromonosporales</taxon>
        <taxon>Micromonosporaceae</taxon>
        <taxon>Longispora</taxon>
    </lineage>
</organism>
<dbReference type="Gene3D" id="2.130.10.10">
    <property type="entry name" value="YVTN repeat-like/Quinoprotein amine dehydrogenase"/>
    <property type="match status" value="2"/>
</dbReference>
<feature type="chain" id="PRO_5035152519" evidence="1">
    <location>
        <begin position="29"/>
        <end position="405"/>
    </location>
</feature>